<protein>
    <recommendedName>
        <fullName evidence="4">serine-type D-Ala-D-Ala carboxypeptidase</fullName>
        <ecNumber evidence="4">3.4.16.4</ecNumber>
    </recommendedName>
</protein>
<evidence type="ECO:0000259" key="17">
    <source>
        <dbReference type="SMART" id="SM00936"/>
    </source>
</evidence>
<keyword evidence="8" id="KW-0378">Hydrolase</keyword>
<dbReference type="InterPro" id="IPR037167">
    <property type="entry name" value="Peptidase_S11_C_sf"/>
</dbReference>
<dbReference type="Pfam" id="PF07943">
    <property type="entry name" value="PBP5_C"/>
    <property type="match status" value="1"/>
</dbReference>
<feature type="domain" description="Peptidase S11 D-Ala-D-Ala carboxypeptidase A C-terminal" evidence="17">
    <location>
        <begin position="279"/>
        <end position="370"/>
    </location>
</feature>
<gene>
    <name evidence="18" type="ORF">DCC39_06425</name>
</gene>
<dbReference type="AlphaFoldDB" id="A0A2U1K4H1"/>
<comment type="similarity">
    <text evidence="3 15">Belongs to the peptidase S11 family.</text>
</comment>
<organism evidence="18 19">
    <name type="scientific">Pueribacillus theae</name>
    <dbReference type="NCBI Taxonomy" id="2171751"/>
    <lineage>
        <taxon>Bacteria</taxon>
        <taxon>Bacillati</taxon>
        <taxon>Bacillota</taxon>
        <taxon>Bacilli</taxon>
        <taxon>Bacillales</taxon>
        <taxon>Bacillaceae</taxon>
        <taxon>Pueribacillus</taxon>
    </lineage>
</organism>
<dbReference type="OrthoDB" id="9791132at2"/>
<evidence type="ECO:0000256" key="1">
    <source>
        <dbReference type="ARBA" id="ARBA00003217"/>
    </source>
</evidence>
<evidence type="ECO:0000256" key="16">
    <source>
        <dbReference type="SAM" id="SignalP"/>
    </source>
</evidence>
<keyword evidence="7 16" id="KW-0732">Signal</keyword>
<evidence type="ECO:0000256" key="10">
    <source>
        <dbReference type="ARBA" id="ARBA00022984"/>
    </source>
</evidence>
<keyword evidence="5 18" id="KW-0121">Carboxypeptidase</keyword>
<dbReference type="GO" id="GO:0009252">
    <property type="term" value="P:peptidoglycan biosynthetic process"/>
    <property type="evidence" value="ECO:0007669"/>
    <property type="project" value="UniProtKB-UniPathway"/>
</dbReference>
<comment type="function">
    <text evidence="1">Removes C-terminal D-alanyl residues from sugar-peptide cell wall precursors.</text>
</comment>
<feature type="active site" description="Acyl-ester intermediate" evidence="13">
    <location>
        <position position="63"/>
    </location>
</feature>
<dbReference type="UniPathway" id="UPA00219"/>
<feature type="active site" description="Proton acceptor" evidence="13">
    <location>
        <position position="66"/>
    </location>
</feature>
<feature type="active site" evidence="13">
    <location>
        <position position="123"/>
    </location>
</feature>
<dbReference type="SMART" id="SM00936">
    <property type="entry name" value="PBP5_C"/>
    <property type="match status" value="1"/>
</dbReference>
<reference evidence="18 19" key="1">
    <citation type="submission" date="2018-04" db="EMBL/GenBank/DDBJ databases">
        <title>Camelliibacillus theae gen. nov., sp. nov., isolated from Pu'er tea.</title>
        <authorList>
            <person name="Niu L."/>
        </authorList>
    </citation>
    <scope>NUCLEOTIDE SEQUENCE [LARGE SCALE GENOMIC DNA]</scope>
    <source>
        <strain evidence="18 19">T8</strain>
    </source>
</reference>
<proteinExistence type="inferred from homology"/>
<dbReference type="EMBL" id="QCZG01000009">
    <property type="protein sequence ID" value="PWA12430.1"/>
    <property type="molecule type" value="Genomic_DNA"/>
</dbReference>
<evidence type="ECO:0000256" key="14">
    <source>
        <dbReference type="PIRSR" id="PIRSR618044-2"/>
    </source>
</evidence>
<dbReference type="SUPFAM" id="SSF69189">
    <property type="entry name" value="Penicillin-binding protein associated domain"/>
    <property type="match status" value="1"/>
</dbReference>
<dbReference type="GO" id="GO:0071555">
    <property type="term" value="P:cell wall organization"/>
    <property type="evidence" value="ECO:0007669"/>
    <property type="project" value="UniProtKB-KW"/>
</dbReference>
<dbReference type="InterPro" id="IPR001967">
    <property type="entry name" value="Peptidase_S11_N"/>
</dbReference>
<dbReference type="Gene3D" id="3.40.710.10">
    <property type="entry name" value="DD-peptidase/beta-lactamase superfamily"/>
    <property type="match status" value="1"/>
</dbReference>
<dbReference type="Pfam" id="PF00768">
    <property type="entry name" value="Peptidase_S11"/>
    <property type="match status" value="1"/>
</dbReference>
<dbReference type="InterPro" id="IPR018044">
    <property type="entry name" value="Peptidase_S11"/>
</dbReference>
<evidence type="ECO:0000256" key="4">
    <source>
        <dbReference type="ARBA" id="ARBA00012448"/>
    </source>
</evidence>
<keyword evidence="6" id="KW-0645">Protease</keyword>
<evidence type="ECO:0000256" key="6">
    <source>
        <dbReference type="ARBA" id="ARBA00022670"/>
    </source>
</evidence>
<evidence type="ECO:0000256" key="3">
    <source>
        <dbReference type="ARBA" id="ARBA00007164"/>
    </source>
</evidence>
<dbReference type="PRINTS" id="PR00725">
    <property type="entry name" value="DADACBPTASE1"/>
</dbReference>
<feature type="binding site" evidence="14">
    <location>
        <position position="229"/>
    </location>
    <ligand>
        <name>substrate</name>
    </ligand>
</feature>
<dbReference type="GO" id="GO:0009002">
    <property type="term" value="F:serine-type D-Ala-D-Ala carboxypeptidase activity"/>
    <property type="evidence" value="ECO:0007669"/>
    <property type="project" value="UniProtKB-EC"/>
</dbReference>
<dbReference type="Proteomes" id="UP000245998">
    <property type="component" value="Unassembled WGS sequence"/>
</dbReference>
<evidence type="ECO:0000256" key="8">
    <source>
        <dbReference type="ARBA" id="ARBA00022801"/>
    </source>
</evidence>
<evidence type="ECO:0000313" key="18">
    <source>
        <dbReference type="EMBL" id="PWA12430.1"/>
    </source>
</evidence>
<comment type="pathway">
    <text evidence="2">Cell wall biogenesis; peptidoglycan biosynthesis.</text>
</comment>
<feature type="chain" id="PRO_5015730925" description="serine-type D-Ala-D-Ala carboxypeptidase" evidence="16">
    <location>
        <begin position="25"/>
        <end position="390"/>
    </location>
</feature>
<dbReference type="Gene3D" id="2.60.410.10">
    <property type="entry name" value="D-Ala-D-Ala carboxypeptidase, C-terminal domain"/>
    <property type="match status" value="1"/>
</dbReference>
<dbReference type="InterPro" id="IPR012907">
    <property type="entry name" value="Peptidase_S11_C"/>
</dbReference>
<keyword evidence="9" id="KW-0133">Cell shape</keyword>
<evidence type="ECO:0000256" key="13">
    <source>
        <dbReference type="PIRSR" id="PIRSR618044-1"/>
    </source>
</evidence>
<keyword evidence="19" id="KW-1185">Reference proteome</keyword>
<comment type="caution">
    <text evidence="18">The sequence shown here is derived from an EMBL/GenBank/DDBJ whole genome shotgun (WGS) entry which is preliminary data.</text>
</comment>
<keyword evidence="10" id="KW-0573">Peptidoglycan synthesis</keyword>
<evidence type="ECO:0000256" key="9">
    <source>
        <dbReference type="ARBA" id="ARBA00022960"/>
    </source>
</evidence>
<feature type="signal peptide" evidence="16">
    <location>
        <begin position="1"/>
        <end position="24"/>
    </location>
</feature>
<evidence type="ECO:0000256" key="12">
    <source>
        <dbReference type="ARBA" id="ARBA00034000"/>
    </source>
</evidence>
<dbReference type="InterPro" id="IPR015956">
    <property type="entry name" value="Peniciliin-bd_prot_C_sf"/>
</dbReference>
<evidence type="ECO:0000256" key="15">
    <source>
        <dbReference type="RuleBase" id="RU004016"/>
    </source>
</evidence>
<evidence type="ECO:0000256" key="7">
    <source>
        <dbReference type="ARBA" id="ARBA00022729"/>
    </source>
</evidence>
<evidence type="ECO:0000256" key="5">
    <source>
        <dbReference type="ARBA" id="ARBA00022645"/>
    </source>
</evidence>
<evidence type="ECO:0000313" key="19">
    <source>
        <dbReference type="Proteomes" id="UP000245998"/>
    </source>
</evidence>
<keyword evidence="11" id="KW-0961">Cell wall biogenesis/degradation</keyword>
<comment type="catalytic activity">
    <reaction evidence="12">
        <text>Preferential cleavage: (Ac)2-L-Lys-D-Ala-|-D-Ala. Also transpeptidation of peptidyl-alanyl moieties that are N-acyl substituents of D-alanine.</text>
        <dbReference type="EC" id="3.4.16.4"/>
    </reaction>
</comment>
<evidence type="ECO:0000256" key="11">
    <source>
        <dbReference type="ARBA" id="ARBA00023316"/>
    </source>
</evidence>
<name>A0A2U1K4H1_9BACI</name>
<dbReference type="PANTHER" id="PTHR21581">
    <property type="entry name" value="D-ALANYL-D-ALANINE CARBOXYPEPTIDASE"/>
    <property type="match status" value="1"/>
</dbReference>
<dbReference type="EC" id="3.4.16.4" evidence="4"/>
<sequence length="390" mass="43810">MKKIISALFVIAFILNSFTLTSEANEKEKASLDMKAPSAILIERDTGTILFEKESNKQLPPASMTKIMTMILIMEEIDKKTLSLDDKVRTSERAASMGGSQIFLEEGEEMTVDHLLKAIAVASANDASVAIAEHIAGSEEEFVKRMNKKVRELGLKDTHFVNSTGLPAENHYSSAHDMALMAKELLKHEEITNYTSIYEDYLREDSDKKFWLVNTNRLVKFYPGVDGLKTGYTSEAKYCLTATAKKDGMRLISVVMGAKTPKERNSEIMKMFDYAFSRYEIHRLVERGEKVKQLTINKGSKKKIDVVTGDAISLLTEKGGTTDDIKTKYIFDDNVKAPIKKGDQIGKIVLEKEGGKLTETPLLAAEDLKKASWWQLFKRTLNQFTVPPEK</sequence>
<accession>A0A2U1K4H1</accession>
<dbReference type="SUPFAM" id="SSF56601">
    <property type="entry name" value="beta-lactamase/transpeptidase-like"/>
    <property type="match status" value="1"/>
</dbReference>
<dbReference type="GO" id="GO:0006508">
    <property type="term" value="P:proteolysis"/>
    <property type="evidence" value="ECO:0007669"/>
    <property type="project" value="UniProtKB-KW"/>
</dbReference>
<dbReference type="RefSeq" id="WP_116554064.1">
    <property type="nucleotide sequence ID" value="NZ_QCZG01000009.1"/>
</dbReference>
<dbReference type="InterPro" id="IPR012338">
    <property type="entry name" value="Beta-lactam/transpept-like"/>
</dbReference>
<dbReference type="GO" id="GO:0008360">
    <property type="term" value="P:regulation of cell shape"/>
    <property type="evidence" value="ECO:0007669"/>
    <property type="project" value="UniProtKB-KW"/>
</dbReference>
<evidence type="ECO:0000256" key="2">
    <source>
        <dbReference type="ARBA" id="ARBA00004752"/>
    </source>
</evidence>
<dbReference type="PANTHER" id="PTHR21581:SF6">
    <property type="entry name" value="TRAFFICKING PROTEIN PARTICLE COMPLEX SUBUNIT 12"/>
    <property type="match status" value="1"/>
</dbReference>